<evidence type="ECO:0008006" key="3">
    <source>
        <dbReference type="Google" id="ProtNLM"/>
    </source>
</evidence>
<proteinExistence type="predicted"/>
<comment type="caution">
    <text evidence="1">The sequence shown here is derived from an EMBL/GenBank/DDBJ whole genome shotgun (WGS) entry which is preliminary data.</text>
</comment>
<evidence type="ECO:0000313" key="2">
    <source>
        <dbReference type="Proteomes" id="UP001551675"/>
    </source>
</evidence>
<dbReference type="Proteomes" id="UP001551675">
    <property type="component" value="Unassembled WGS sequence"/>
</dbReference>
<gene>
    <name evidence="1" type="ORF">AB0I59_07750</name>
</gene>
<dbReference type="EMBL" id="JBFALK010000003">
    <property type="protein sequence ID" value="MEV0968512.1"/>
    <property type="molecule type" value="Genomic_DNA"/>
</dbReference>
<evidence type="ECO:0000313" key="1">
    <source>
        <dbReference type="EMBL" id="MEV0968512.1"/>
    </source>
</evidence>
<accession>A0ABV3GAA2</accession>
<protein>
    <recommendedName>
        <fullName evidence="3">Tail terminator</fullName>
    </recommendedName>
</protein>
<name>A0ABV3GAA2_MICGL</name>
<sequence>MTRAAVRDGIAKYFGGPYVPEFRCYRPGPLLAYGLATVRPYLAKRVPDQDYTIGLPPGRGMGTYAVVHLEAANERREAWGGATSGWKHITHAVTLQLFHLSTQPLAEDAQADLDALLEAIGDLIHADRTLGEAVLQAGESTNGIRYWLSQPTYDQGSEHVRTLATVSFDADVYIQA</sequence>
<dbReference type="RefSeq" id="WP_358131252.1">
    <property type="nucleotide sequence ID" value="NZ_JBFALK010000003.1"/>
</dbReference>
<reference evidence="1 2" key="1">
    <citation type="submission" date="2024-06" db="EMBL/GenBank/DDBJ databases">
        <title>The Natural Products Discovery Center: Release of the First 8490 Sequenced Strains for Exploring Actinobacteria Biosynthetic Diversity.</title>
        <authorList>
            <person name="Kalkreuter E."/>
            <person name="Kautsar S.A."/>
            <person name="Yang D."/>
            <person name="Bader C.D."/>
            <person name="Teijaro C.N."/>
            <person name="Fluegel L."/>
            <person name="Davis C.M."/>
            <person name="Simpson J.R."/>
            <person name="Lauterbach L."/>
            <person name="Steele A.D."/>
            <person name="Gui C."/>
            <person name="Meng S."/>
            <person name="Li G."/>
            <person name="Viehrig K."/>
            <person name="Ye F."/>
            <person name="Su P."/>
            <person name="Kiefer A.F."/>
            <person name="Nichols A."/>
            <person name="Cepeda A.J."/>
            <person name="Yan W."/>
            <person name="Fan B."/>
            <person name="Jiang Y."/>
            <person name="Adhikari A."/>
            <person name="Zheng C.-J."/>
            <person name="Schuster L."/>
            <person name="Cowan T.M."/>
            <person name="Smanski M.J."/>
            <person name="Chevrette M.G."/>
            <person name="De Carvalho L.P.S."/>
            <person name="Shen B."/>
        </authorList>
    </citation>
    <scope>NUCLEOTIDE SEQUENCE [LARGE SCALE GENOMIC DNA]</scope>
    <source>
        <strain evidence="1 2">NPDC050100</strain>
    </source>
</reference>
<keyword evidence="2" id="KW-1185">Reference proteome</keyword>
<organism evidence="1 2">
    <name type="scientific">Microtetraspora glauca</name>
    <dbReference type="NCBI Taxonomy" id="1996"/>
    <lineage>
        <taxon>Bacteria</taxon>
        <taxon>Bacillati</taxon>
        <taxon>Actinomycetota</taxon>
        <taxon>Actinomycetes</taxon>
        <taxon>Streptosporangiales</taxon>
        <taxon>Streptosporangiaceae</taxon>
        <taxon>Microtetraspora</taxon>
    </lineage>
</organism>